<dbReference type="Proteomes" id="UP001629745">
    <property type="component" value="Unassembled WGS sequence"/>
</dbReference>
<sequence length="454" mass="48782">MRATGNIRAGATTVAVLTACLLTLALGYLDKARCIGPPFGADGRSLIFDRIKDRDVCYSDIQLLWLGRGIDQHLFPYTGGITSDGLLTGGTVEYPVLSGLLMWLGATGAHTDAEFLQHSVLLLAPFGLATAWMLSRLTGRAALLWAATPPLLLYAFHNWELPVVATTVAAVAVMATNRWSVRTRGVLVAVLLGVGFCLKLYPGLFVLPLALYVLTRGRPRHDLDVRGAVAVLGSAAATVAAINLPFAVHDYAGWRASFTFQQLREADLTSNSIWYWGLRPLMGAGLRGSPSYHALVGTLSPLLLAAALALALWLGWRRYAREGVYPWIGVSASMLCAFVLLHKVHSPQYTLWLLPFLVLLRIPWSLVGTFLVADAVLGIAVFRWFDALATDSDGAAARFLVELGVWSQAALLAVFFVLFARVPLRRYTGGARAPAGPVGAVLERSAVATSTGSG</sequence>
<proteinExistence type="predicted"/>
<dbReference type="PROSITE" id="PS51257">
    <property type="entry name" value="PROKAR_LIPOPROTEIN"/>
    <property type="match status" value="1"/>
</dbReference>
<evidence type="ECO:0000313" key="2">
    <source>
        <dbReference type="EMBL" id="MFM1723131.1"/>
    </source>
</evidence>
<evidence type="ECO:0000256" key="1">
    <source>
        <dbReference type="SAM" id="Phobius"/>
    </source>
</evidence>
<feature type="transmembrane region" description="Helical" evidence="1">
    <location>
        <begin position="323"/>
        <end position="342"/>
    </location>
</feature>
<dbReference type="RefSeq" id="WP_420163689.1">
    <property type="nucleotide sequence ID" value="NZ_JBDLNV010000002.1"/>
</dbReference>
<evidence type="ECO:0000313" key="3">
    <source>
        <dbReference type="Proteomes" id="UP001629745"/>
    </source>
</evidence>
<comment type="caution">
    <text evidence="2">The sequence shown here is derived from an EMBL/GenBank/DDBJ whole genome shotgun (WGS) entry which is preliminary data.</text>
</comment>
<feature type="transmembrane region" description="Helical" evidence="1">
    <location>
        <begin position="120"/>
        <end position="139"/>
    </location>
</feature>
<feature type="transmembrane region" description="Helical" evidence="1">
    <location>
        <begin position="397"/>
        <end position="420"/>
    </location>
</feature>
<keyword evidence="1" id="KW-1133">Transmembrane helix</keyword>
<protein>
    <recommendedName>
        <fullName evidence="4">DUF2029 domain-containing protein</fullName>
    </recommendedName>
</protein>
<organism evidence="2 3">
    <name type="scientific">Rhodococcus parequi</name>
    <dbReference type="NCBI Taxonomy" id="3137122"/>
    <lineage>
        <taxon>Bacteria</taxon>
        <taxon>Bacillati</taxon>
        <taxon>Actinomycetota</taxon>
        <taxon>Actinomycetes</taxon>
        <taxon>Mycobacteriales</taxon>
        <taxon>Nocardiaceae</taxon>
        <taxon>Rhodococcus</taxon>
    </lineage>
</organism>
<keyword evidence="3" id="KW-1185">Reference proteome</keyword>
<name>A0ABW9FEK3_9NOCA</name>
<feature type="transmembrane region" description="Helical" evidence="1">
    <location>
        <begin position="187"/>
        <end position="215"/>
    </location>
</feature>
<dbReference type="EMBL" id="JBDLNV010000002">
    <property type="protein sequence ID" value="MFM1723131.1"/>
    <property type="molecule type" value="Genomic_DNA"/>
</dbReference>
<feature type="transmembrane region" description="Helical" evidence="1">
    <location>
        <begin position="151"/>
        <end position="175"/>
    </location>
</feature>
<feature type="transmembrane region" description="Helical" evidence="1">
    <location>
        <begin position="227"/>
        <end position="248"/>
    </location>
</feature>
<keyword evidence="1" id="KW-0472">Membrane</keyword>
<reference evidence="2 3" key="1">
    <citation type="submission" date="2023-11" db="EMBL/GenBank/DDBJ databases">
        <authorList>
            <person name="Val-Calvo J."/>
            <person name="Scortti M."/>
            <person name="Vazquez-Boland J."/>
        </authorList>
    </citation>
    <scope>NUCLEOTIDE SEQUENCE [LARGE SCALE GENOMIC DNA]</scope>
    <source>
        <strain evidence="2 3">PAM 2766</strain>
    </source>
</reference>
<keyword evidence="1" id="KW-0812">Transmembrane</keyword>
<gene>
    <name evidence="2" type="ORF">ABEU20_001692</name>
</gene>
<feature type="transmembrane region" description="Helical" evidence="1">
    <location>
        <begin position="362"/>
        <end position="385"/>
    </location>
</feature>
<evidence type="ECO:0008006" key="4">
    <source>
        <dbReference type="Google" id="ProtNLM"/>
    </source>
</evidence>
<feature type="transmembrane region" description="Helical" evidence="1">
    <location>
        <begin position="292"/>
        <end position="316"/>
    </location>
</feature>
<accession>A0ABW9FEK3</accession>